<evidence type="ECO:0000256" key="2">
    <source>
        <dbReference type="ARBA" id="ARBA00023157"/>
    </source>
</evidence>
<feature type="compositionally biased region" description="Polar residues" evidence="4">
    <location>
        <begin position="760"/>
        <end position="769"/>
    </location>
</feature>
<dbReference type="PANTHER" id="PTHR24251">
    <property type="entry name" value="OVOCHYMASE-RELATED"/>
    <property type="match status" value="1"/>
</dbReference>
<feature type="region of interest" description="Disordered" evidence="4">
    <location>
        <begin position="688"/>
        <end position="769"/>
    </location>
</feature>
<dbReference type="SUPFAM" id="SSF49854">
    <property type="entry name" value="Spermadhesin, CUB domain"/>
    <property type="match status" value="1"/>
</dbReference>
<dbReference type="EMBL" id="GG666516">
    <property type="protein sequence ID" value="EEN59776.1"/>
    <property type="molecule type" value="Genomic_DNA"/>
</dbReference>
<reference evidence="8" key="1">
    <citation type="journal article" date="2008" name="Nature">
        <title>The amphioxus genome and the evolution of the chordate karyotype.</title>
        <authorList>
            <consortium name="US DOE Joint Genome Institute (JGI-PGF)"/>
            <person name="Putnam N.H."/>
            <person name="Butts T."/>
            <person name="Ferrier D.E.K."/>
            <person name="Furlong R.F."/>
            <person name="Hellsten U."/>
            <person name="Kawashima T."/>
            <person name="Robinson-Rechavi M."/>
            <person name="Shoguchi E."/>
            <person name="Terry A."/>
            <person name="Yu J.-K."/>
            <person name="Benito-Gutierrez E.L."/>
            <person name="Dubchak I."/>
            <person name="Garcia-Fernandez J."/>
            <person name="Gibson-Brown J.J."/>
            <person name="Grigoriev I.V."/>
            <person name="Horton A.C."/>
            <person name="de Jong P.J."/>
            <person name="Jurka J."/>
            <person name="Kapitonov V.V."/>
            <person name="Kohara Y."/>
            <person name="Kuroki Y."/>
            <person name="Lindquist E."/>
            <person name="Lucas S."/>
            <person name="Osoegawa K."/>
            <person name="Pennacchio L.A."/>
            <person name="Salamov A.A."/>
            <person name="Satou Y."/>
            <person name="Sauka-Spengler T."/>
            <person name="Schmutz J."/>
            <person name="Shin-I T."/>
            <person name="Toyoda A."/>
            <person name="Bronner-Fraser M."/>
            <person name="Fujiyama A."/>
            <person name="Holland L.Z."/>
            <person name="Holland P.W.H."/>
            <person name="Satoh N."/>
            <person name="Rokhsar D.S."/>
        </authorList>
    </citation>
    <scope>NUCLEOTIDE SEQUENCE [LARGE SCALE GENOMIC DNA]</scope>
    <source>
        <strain evidence="8">S238N-H82</strain>
        <tissue evidence="8">Testes</tissue>
    </source>
</reference>
<evidence type="ECO:0000256" key="1">
    <source>
        <dbReference type="ARBA" id="ARBA00022737"/>
    </source>
</evidence>
<feature type="domain" description="CUB" evidence="7">
    <location>
        <begin position="48"/>
        <end position="159"/>
    </location>
</feature>
<dbReference type="InterPro" id="IPR035914">
    <property type="entry name" value="Sperma_CUB_dom_sf"/>
</dbReference>
<evidence type="ECO:0000256" key="6">
    <source>
        <dbReference type="SAM" id="SignalP"/>
    </source>
</evidence>
<evidence type="ECO:0000256" key="5">
    <source>
        <dbReference type="SAM" id="Phobius"/>
    </source>
</evidence>
<dbReference type="Gene3D" id="2.60.120.290">
    <property type="entry name" value="Spermadhesin, CUB domain"/>
    <property type="match status" value="1"/>
</dbReference>
<feature type="compositionally biased region" description="Polar residues" evidence="4">
    <location>
        <begin position="324"/>
        <end position="333"/>
    </location>
</feature>
<keyword evidence="5" id="KW-0472">Membrane</keyword>
<dbReference type="PANTHER" id="PTHR24251:SF50">
    <property type="entry name" value="ATTRACTIN-LIKE 1A"/>
    <property type="match status" value="1"/>
</dbReference>
<feature type="compositionally biased region" description="Basic and acidic residues" evidence="4">
    <location>
        <begin position="546"/>
        <end position="558"/>
    </location>
</feature>
<name>C3YIQ2_BRAFL</name>
<keyword evidence="1" id="KW-0677">Repeat</keyword>
<feature type="compositionally biased region" description="Basic and acidic residues" evidence="4">
    <location>
        <begin position="723"/>
        <end position="734"/>
    </location>
</feature>
<feature type="compositionally biased region" description="Polar residues" evidence="4">
    <location>
        <begin position="700"/>
        <end position="713"/>
    </location>
</feature>
<feature type="region of interest" description="Disordered" evidence="4">
    <location>
        <begin position="512"/>
        <end position="531"/>
    </location>
</feature>
<feature type="signal peptide" evidence="6">
    <location>
        <begin position="1"/>
        <end position="31"/>
    </location>
</feature>
<feature type="compositionally biased region" description="Basic and acidic residues" evidence="4">
    <location>
        <begin position="580"/>
        <end position="595"/>
    </location>
</feature>
<evidence type="ECO:0000256" key="3">
    <source>
        <dbReference type="PROSITE-ProRule" id="PRU00059"/>
    </source>
</evidence>
<dbReference type="InterPro" id="IPR000859">
    <property type="entry name" value="CUB_dom"/>
</dbReference>
<proteinExistence type="predicted"/>
<dbReference type="Pfam" id="PF00431">
    <property type="entry name" value="CUB"/>
    <property type="match status" value="1"/>
</dbReference>
<feature type="compositionally biased region" description="Basic and acidic residues" evidence="4">
    <location>
        <begin position="419"/>
        <end position="437"/>
    </location>
</feature>
<keyword evidence="2" id="KW-1015">Disulfide bond</keyword>
<accession>C3YIQ2</accession>
<evidence type="ECO:0000313" key="8">
    <source>
        <dbReference type="EMBL" id="EEN59776.1"/>
    </source>
</evidence>
<sequence length="862" mass="95451">MEERKMYALAVCGFLLLQHVLWAGMTKGASSVDFNRAARIKRAPVYSCGRAILAGRGNITSPGFPVEYPKHALCHWTVEPRDLTRPIRLSFESFDVESDRVCTYDSLFIIRDKAENNTYCNGNEPPVEGLVGRHFDLTFTSDAYGHEQHRGFLISYSPADIPVSTPVSTVAVGKTWAKRTTNGLPTTSHPEVLFSVPDKVTSWDRNVQTNTNRAQNISAWFTDTPTVGTEVSSDIPELGTVPSRMFTAKETIIGGFIIGIIPLSCAVILLGLYLRRTRERDTVAAIIQAITLMDEAIVEMEESVALGEDKDGTEPTEPPGQLKGSDSSSQGGRDNTPGDLERSVDSQGHTNNEEGSSLAVTQPIAKDAGVQSNNVAATSGQDEWMSYHPISNKMKINVKHTKISTSSEAGNDRSDEETERERNETNGRAESQHKLGQGDHTVVRPMPQEVFDGTARVMAESSRMGSIVKELSRMFKDQEDELCRSTSLPSPMLHPQRPEKLSSNRLDMFDSLERSNSDTSSSDTSLNCSSFDDGSKVCKEWSFSTEPRHPRSSARGDPDSCGATITEGPYDTPRRSRSRGYPDGKEDMLSKHPEPHLLPAKVYKRNVYTKTTVSDKVSLPNGDIEHVTVSSEEDYTSRTSHDNAGEDVSISIRHETTEIVKLFEGGYPETTVPVEKYRTFDENFRSTTERQFETEKRKFSTSPKQAACSNVSSGGPAYGKNVKTFERPERKLNDRSPVPSGKSEANASFKSVGSFPRACDTSNKDIQGTAHTTDVDMRTELSSYTTPSDQSIHNTQFLTQDTELTRTFEPKHTIGDISHADASNVAKKAIKFRFPPSRDQLLEQKSRLRKVVINDKSHKTLD</sequence>
<feature type="chain" id="PRO_5002935666" description="CUB domain-containing protein" evidence="6">
    <location>
        <begin position="32"/>
        <end position="862"/>
    </location>
</feature>
<organism>
    <name type="scientific">Branchiostoma floridae</name>
    <name type="common">Florida lancelet</name>
    <name type="synonym">Amphioxus</name>
    <dbReference type="NCBI Taxonomy" id="7739"/>
    <lineage>
        <taxon>Eukaryota</taxon>
        <taxon>Metazoa</taxon>
        <taxon>Chordata</taxon>
        <taxon>Cephalochordata</taxon>
        <taxon>Leptocardii</taxon>
        <taxon>Amphioxiformes</taxon>
        <taxon>Branchiostomatidae</taxon>
        <taxon>Branchiostoma</taxon>
    </lineage>
</organism>
<feature type="region of interest" description="Disordered" evidence="4">
    <location>
        <begin position="403"/>
        <end position="442"/>
    </location>
</feature>
<feature type="compositionally biased region" description="Low complexity" evidence="4">
    <location>
        <begin position="517"/>
        <end position="530"/>
    </location>
</feature>
<protein>
    <recommendedName>
        <fullName evidence="7">CUB domain-containing protein</fullName>
    </recommendedName>
</protein>
<feature type="compositionally biased region" description="Basic and acidic residues" evidence="4">
    <location>
        <begin position="688"/>
        <end position="698"/>
    </location>
</feature>
<feature type="region of interest" description="Disordered" evidence="4">
    <location>
        <begin position="544"/>
        <end position="596"/>
    </location>
</feature>
<keyword evidence="6" id="KW-0732">Signal</keyword>
<evidence type="ECO:0000259" key="7">
    <source>
        <dbReference type="PROSITE" id="PS01180"/>
    </source>
</evidence>
<feature type="region of interest" description="Disordered" evidence="4">
    <location>
        <begin position="305"/>
        <end position="358"/>
    </location>
</feature>
<gene>
    <name evidence="8" type="ORF">BRAFLDRAFT_86593</name>
</gene>
<keyword evidence="5" id="KW-0812">Transmembrane</keyword>
<dbReference type="CDD" id="cd00041">
    <property type="entry name" value="CUB"/>
    <property type="match status" value="1"/>
</dbReference>
<dbReference type="InParanoid" id="C3YIQ2"/>
<dbReference type="SMART" id="SM00042">
    <property type="entry name" value="CUB"/>
    <property type="match status" value="1"/>
</dbReference>
<dbReference type="AlphaFoldDB" id="C3YIQ2"/>
<dbReference type="PROSITE" id="PS01180">
    <property type="entry name" value="CUB"/>
    <property type="match status" value="1"/>
</dbReference>
<feature type="compositionally biased region" description="Polar residues" evidence="4">
    <location>
        <begin position="345"/>
        <end position="358"/>
    </location>
</feature>
<evidence type="ECO:0000256" key="4">
    <source>
        <dbReference type="SAM" id="MobiDB-lite"/>
    </source>
</evidence>
<comment type="caution">
    <text evidence="3">Lacks conserved residue(s) required for the propagation of feature annotation.</text>
</comment>
<keyword evidence="5" id="KW-1133">Transmembrane helix</keyword>
<feature type="transmembrane region" description="Helical" evidence="5">
    <location>
        <begin position="252"/>
        <end position="274"/>
    </location>
</feature>